<feature type="region of interest" description="Disordered" evidence="1">
    <location>
        <begin position="1"/>
        <end position="48"/>
    </location>
</feature>
<accession>A0A834C6D4</accession>
<evidence type="ECO:0000313" key="2">
    <source>
        <dbReference type="EMBL" id="KAF6720701.1"/>
    </source>
</evidence>
<dbReference type="Proteomes" id="UP000646548">
    <property type="component" value="Unassembled WGS sequence"/>
</dbReference>
<organism evidence="2 3">
    <name type="scientific">Oryzias melastigma</name>
    <name type="common">Marine medaka</name>
    <dbReference type="NCBI Taxonomy" id="30732"/>
    <lineage>
        <taxon>Eukaryota</taxon>
        <taxon>Metazoa</taxon>
        <taxon>Chordata</taxon>
        <taxon>Craniata</taxon>
        <taxon>Vertebrata</taxon>
        <taxon>Euteleostomi</taxon>
        <taxon>Actinopterygii</taxon>
        <taxon>Neopterygii</taxon>
        <taxon>Teleostei</taxon>
        <taxon>Neoteleostei</taxon>
        <taxon>Acanthomorphata</taxon>
        <taxon>Ovalentaria</taxon>
        <taxon>Atherinomorphae</taxon>
        <taxon>Beloniformes</taxon>
        <taxon>Adrianichthyidae</taxon>
        <taxon>Oryziinae</taxon>
        <taxon>Oryzias</taxon>
    </lineage>
</organism>
<evidence type="ECO:0000313" key="3">
    <source>
        <dbReference type="Proteomes" id="UP000646548"/>
    </source>
</evidence>
<proteinExistence type="predicted"/>
<gene>
    <name evidence="2" type="ORF">FQA47_020407</name>
</gene>
<dbReference type="AlphaFoldDB" id="A0A834C6D4"/>
<comment type="caution">
    <text evidence="2">The sequence shown here is derived from an EMBL/GenBank/DDBJ whole genome shotgun (WGS) entry which is preliminary data.</text>
</comment>
<sequence>MPSSTGLQSSTPPQQALDCKDAVEREKEWEKERAGFAGRLSPPTLTPIQPVSLAMAGTKRWWSSRSPHIVA</sequence>
<reference evidence="2" key="1">
    <citation type="journal article" name="BMC Genomics">
        <title>Long-read sequencing and de novo genome assembly of marine medaka (Oryzias melastigma).</title>
        <authorList>
            <person name="Liang P."/>
            <person name="Saqib H.S.A."/>
            <person name="Ni X."/>
            <person name="Shen Y."/>
        </authorList>
    </citation>
    <scope>NUCLEOTIDE SEQUENCE</scope>
    <source>
        <strain evidence="2">Bigg-433</strain>
    </source>
</reference>
<protein>
    <submittedName>
        <fullName evidence="2">Uncharacterized protein</fullName>
    </submittedName>
</protein>
<evidence type="ECO:0000256" key="1">
    <source>
        <dbReference type="SAM" id="MobiDB-lite"/>
    </source>
</evidence>
<feature type="compositionally biased region" description="Basic and acidic residues" evidence="1">
    <location>
        <begin position="18"/>
        <end position="34"/>
    </location>
</feature>
<name>A0A834C6D4_ORYME</name>
<feature type="compositionally biased region" description="Polar residues" evidence="1">
    <location>
        <begin position="1"/>
        <end position="14"/>
    </location>
</feature>
<dbReference type="EMBL" id="WKFB01000516">
    <property type="protein sequence ID" value="KAF6720701.1"/>
    <property type="molecule type" value="Genomic_DNA"/>
</dbReference>